<feature type="domain" description="FAD/NAD(P)-binding" evidence="4">
    <location>
        <begin position="8"/>
        <end position="305"/>
    </location>
</feature>
<reference evidence="5 6" key="1">
    <citation type="submission" date="2017-11" db="EMBL/GenBank/DDBJ databases">
        <title>Genomic Encyclopedia of Archaeal and Bacterial Type Strains, Phase II (KMG-II): From Individual Species to Whole Genera.</title>
        <authorList>
            <person name="Goeker M."/>
        </authorList>
    </citation>
    <scope>NUCLEOTIDE SEQUENCE [LARGE SCALE GENOMIC DNA]</scope>
    <source>
        <strain evidence="5 6">DSM 16400</strain>
    </source>
</reference>
<protein>
    <submittedName>
        <fullName evidence="5">Thioredoxin reductase</fullName>
    </submittedName>
</protein>
<dbReference type="OrthoDB" id="9786503at2"/>
<dbReference type="RefSeq" id="WP_100388519.1">
    <property type="nucleotide sequence ID" value="NZ_BMZU01000001.1"/>
</dbReference>
<dbReference type="GO" id="GO:0004791">
    <property type="term" value="F:thioredoxin-disulfide reductase (NADPH) activity"/>
    <property type="evidence" value="ECO:0007669"/>
    <property type="project" value="UniProtKB-EC"/>
</dbReference>
<dbReference type="PRINTS" id="PR00469">
    <property type="entry name" value="PNDRDTASEII"/>
</dbReference>
<evidence type="ECO:0000313" key="5">
    <source>
        <dbReference type="EMBL" id="PJJ81870.1"/>
    </source>
</evidence>
<dbReference type="Proteomes" id="UP000231742">
    <property type="component" value="Unassembled WGS sequence"/>
</dbReference>
<dbReference type="Gene3D" id="3.50.50.60">
    <property type="entry name" value="FAD/NAD(P)-binding domain"/>
    <property type="match status" value="2"/>
</dbReference>
<keyword evidence="6" id="KW-1185">Reference proteome</keyword>
<dbReference type="PRINTS" id="PR00368">
    <property type="entry name" value="FADPNR"/>
</dbReference>
<dbReference type="PANTHER" id="PTHR48105">
    <property type="entry name" value="THIOREDOXIN REDUCTASE 1-RELATED-RELATED"/>
    <property type="match status" value="1"/>
</dbReference>
<dbReference type="Pfam" id="PF07992">
    <property type="entry name" value="Pyr_redox_2"/>
    <property type="match status" value="1"/>
</dbReference>
<dbReference type="AlphaFoldDB" id="A0A2M9D881"/>
<evidence type="ECO:0000313" key="6">
    <source>
        <dbReference type="Proteomes" id="UP000231742"/>
    </source>
</evidence>
<organism evidence="5 6">
    <name type="scientific">Salinibacterium amurskyense</name>
    <dbReference type="NCBI Taxonomy" id="205941"/>
    <lineage>
        <taxon>Bacteria</taxon>
        <taxon>Bacillati</taxon>
        <taxon>Actinomycetota</taxon>
        <taxon>Actinomycetes</taxon>
        <taxon>Micrococcales</taxon>
        <taxon>Microbacteriaceae</taxon>
        <taxon>Salinibacterium</taxon>
    </lineage>
</organism>
<name>A0A2M9D881_9MICO</name>
<accession>A0A2M9D881</accession>
<sequence length="317" mass="33605">MSEQFDWDVVIVGGGPAGLSAALNLARARRRTLVLDSNRPRNSATFHSHGFLSRDGISPLELRKMGREELEQYPNVSFERTIVEGIEPLVAADVADAASALEGASATVGAGFTVTHRGRAVTTRTVLIATGLREVLPKLPMLRAFYGTSIHSCMECDGYEYADKPIALIGHTDDLAERALLLSQWSRDLIVFTQGIGHVSDADEAMLAERGVRVDRREVADVAGDRDGLNGVVLVDGETVAREAAFVRPDYETALDFAAGLQLALDAEGLIVVDAAGRTSTAGAYAIGDATPPGPQQLIVAAGDGAEVAAVINRDLL</sequence>
<evidence type="ECO:0000256" key="3">
    <source>
        <dbReference type="ARBA" id="ARBA00048132"/>
    </source>
</evidence>
<dbReference type="SUPFAM" id="SSF51905">
    <property type="entry name" value="FAD/NAD(P)-binding domain"/>
    <property type="match status" value="1"/>
</dbReference>
<dbReference type="InterPro" id="IPR023753">
    <property type="entry name" value="FAD/NAD-binding_dom"/>
</dbReference>
<keyword evidence="2" id="KW-0560">Oxidoreductase</keyword>
<gene>
    <name evidence="5" type="ORF">CLV85_1053</name>
</gene>
<comment type="caution">
    <text evidence="5">The sequence shown here is derived from an EMBL/GenBank/DDBJ whole genome shotgun (WGS) entry which is preliminary data.</text>
</comment>
<comment type="catalytic activity">
    <reaction evidence="3">
        <text>[thioredoxin]-dithiol + NADP(+) = [thioredoxin]-disulfide + NADPH + H(+)</text>
        <dbReference type="Rhea" id="RHEA:20345"/>
        <dbReference type="Rhea" id="RHEA-COMP:10698"/>
        <dbReference type="Rhea" id="RHEA-COMP:10700"/>
        <dbReference type="ChEBI" id="CHEBI:15378"/>
        <dbReference type="ChEBI" id="CHEBI:29950"/>
        <dbReference type="ChEBI" id="CHEBI:50058"/>
        <dbReference type="ChEBI" id="CHEBI:57783"/>
        <dbReference type="ChEBI" id="CHEBI:58349"/>
        <dbReference type="EC" id="1.8.1.9"/>
    </reaction>
</comment>
<evidence type="ECO:0000256" key="1">
    <source>
        <dbReference type="ARBA" id="ARBA00022630"/>
    </source>
</evidence>
<evidence type="ECO:0000256" key="2">
    <source>
        <dbReference type="ARBA" id="ARBA00023002"/>
    </source>
</evidence>
<proteinExistence type="predicted"/>
<dbReference type="InterPro" id="IPR050097">
    <property type="entry name" value="Ferredoxin-NADP_redctase_2"/>
</dbReference>
<dbReference type="InterPro" id="IPR036188">
    <property type="entry name" value="FAD/NAD-bd_sf"/>
</dbReference>
<dbReference type="EMBL" id="PGFH01000001">
    <property type="protein sequence ID" value="PJJ81870.1"/>
    <property type="molecule type" value="Genomic_DNA"/>
</dbReference>
<keyword evidence="1" id="KW-0285">Flavoprotein</keyword>
<evidence type="ECO:0000259" key="4">
    <source>
        <dbReference type="Pfam" id="PF07992"/>
    </source>
</evidence>